<name>A0A3S2MVS7_ORYJA</name>
<dbReference type="Proteomes" id="UP000283210">
    <property type="component" value="Chromosome 1"/>
</dbReference>
<evidence type="ECO:0000313" key="4">
    <source>
        <dbReference type="Proteomes" id="UP000283210"/>
    </source>
</evidence>
<protein>
    <submittedName>
        <fullName evidence="3">Uncharacterized protein</fullName>
    </submittedName>
</protein>
<gene>
    <name evidence="3" type="ORF">OJAV_G00000660</name>
</gene>
<feature type="transmembrane region" description="Helical" evidence="2">
    <location>
        <begin position="28"/>
        <end position="53"/>
    </location>
</feature>
<keyword evidence="2" id="KW-0472">Membrane</keyword>
<evidence type="ECO:0000256" key="2">
    <source>
        <dbReference type="SAM" id="Phobius"/>
    </source>
</evidence>
<evidence type="ECO:0000313" key="3">
    <source>
        <dbReference type="EMBL" id="RVE75600.1"/>
    </source>
</evidence>
<keyword evidence="2" id="KW-1133">Transmembrane helix</keyword>
<accession>A0A3S2MVS7</accession>
<feature type="region of interest" description="Disordered" evidence="1">
    <location>
        <begin position="121"/>
        <end position="148"/>
    </location>
</feature>
<keyword evidence="4" id="KW-1185">Reference proteome</keyword>
<dbReference type="AlphaFoldDB" id="A0A3S2MVS7"/>
<sequence>MSAENLNRTAVRETPDGKMNASAFEFRVLNIIIITVALCILMVTGLYCLSVCYSRTRQSKRAHIYESAVSGGEPEEAVTVKAVKRSTSFINPLAFFRRPEAAKDNSRIYYIYANPLPVGLKEEEEETHNRTGLTSPEQTPLSPSLSMQEYASRPGSGLVLDPPMFYLQL</sequence>
<reference evidence="3 4" key="2">
    <citation type="submission" date="2019-01" db="EMBL/GenBank/DDBJ databases">
        <title>A chromosome length genome reference of the Java medaka (oryzias javanicus).</title>
        <authorList>
            <person name="Herpin A."/>
            <person name="Takehana Y."/>
            <person name="Naruse K."/>
            <person name="Ansai S."/>
            <person name="Kawaguchi M."/>
        </authorList>
    </citation>
    <scope>NUCLEOTIDE SEQUENCE [LARGE SCALE GENOMIC DNA]</scope>
    <source>
        <strain evidence="3">RS831</strain>
        <tissue evidence="3">Whole body</tissue>
    </source>
</reference>
<organism evidence="3 4">
    <name type="scientific">Oryzias javanicus</name>
    <name type="common">Javanese ricefish</name>
    <name type="synonym">Aplocheilus javanicus</name>
    <dbReference type="NCBI Taxonomy" id="123683"/>
    <lineage>
        <taxon>Eukaryota</taxon>
        <taxon>Metazoa</taxon>
        <taxon>Chordata</taxon>
        <taxon>Craniata</taxon>
        <taxon>Vertebrata</taxon>
        <taxon>Euteleostomi</taxon>
        <taxon>Actinopterygii</taxon>
        <taxon>Neopterygii</taxon>
        <taxon>Teleostei</taxon>
        <taxon>Neoteleostei</taxon>
        <taxon>Acanthomorphata</taxon>
        <taxon>Ovalentaria</taxon>
        <taxon>Atherinomorphae</taxon>
        <taxon>Beloniformes</taxon>
        <taxon>Adrianichthyidae</taxon>
        <taxon>Oryziinae</taxon>
        <taxon>Oryzias</taxon>
    </lineage>
</organism>
<proteinExistence type="predicted"/>
<reference evidence="3 4" key="1">
    <citation type="submission" date="2018-11" db="EMBL/GenBank/DDBJ databases">
        <authorList>
            <person name="Lopez-Roques C."/>
            <person name="Donnadieu C."/>
            <person name="Bouchez O."/>
            <person name="Klopp C."/>
            <person name="Cabau C."/>
            <person name="Zahm M."/>
        </authorList>
    </citation>
    <scope>NUCLEOTIDE SEQUENCE [LARGE SCALE GENOMIC DNA]</scope>
    <source>
        <strain evidence="3">RS831</strain>
        <tissue evidence="3">Whole body</tissue>
    </source>
</reference>
<dbReference type="EMBL" id="CM012437">
    <property type="protein sequence ID" value="RVE75600.1"/>
    <property type="molecule type" value="Genomic_DNA"/>
</dbReference>
<keyword evidence="2" id="KW-0812">Transmembrane</keyword>
<evidence type="ECO:0000256" key="1">
    <source>
        <dbReference type="SAM" id="MobiDB-lite"/>
    </source>
</evidence>
<feature type="compositionally biased region" description="Polar residues" evidence="1">
    <location>
        <begin position="130"/>
        <end position="148"/>
    </location>
</feature>
<dbReference type="OrthoDB" id="8943878at2759"/>